<dbReference type="EMBL" id="AHEA01000021">
    <property type="protein sequence ID" value="EJQ79925.1"/>
    <property type="molecule type" value="Genomic_DNA"/>
</dbReference>
<evidence type="ECO:0000313" key="2">
    <source>
        <dbReference type="EMBL" id="EJQ79925.1"/>
    </source>
</evidence>
<dbReference type="PANTHER" id="PTHR21366">
    <property type="entry name" value="GLYOXALASE FAMILY PROTEIN"/>
    <property type="match status" value="1"/>
</dbReference>
<reference evidence="2 3" key="1">
    <citation type="submission" date="2012-04" db="EMBL/GenBank/DDBJ databases">
        <title>The Genome Sequence of Bacillus cereus HuA4-10.</title>
        <authorList>
            <consortium name="The Broad Institute Genome Sequencing Platform"/>
            <consortium name="The Broad Institute Genome Sequencing Center for Infectious Disease"/>
            <person name="Feldgarden M."/>
            <person name="Van der Auwera G.A."/>
            <person name="Mahillon J."/>
            <person name="Duprez V."/>
            <person name="Timmery S."/>
            <person name="Mattelet C."/>
            <person name="Dierick K."/>
            <person name="Sun M."/>
            <person name="Yu Z."/>
            <person name="Zhu L."/>
            <person name="Hu X."/>
            <person name="Shank E.B."/>
            <person name="Swiecicka I."/>
            <person name="Hansen B.M."/>
            <person name="Andrup L."/>
            <person name="Young S.K."/>
            <person name="Zeng Q."/>
            <person name="Gargeya S."/>
            <person name="Fitzgerald M."/>
            <person name="Haas B."/>
            <person name="Abouelleil A."/>
            <person name="Alvarado L."/>
            <person name="Arachchi H.M."/>
            <person name="Berlin A."/>
            <person name="Chapman S.B."/>
            <person name="Goldberg J."/>
            <person name="Griggs A."/>
            <person name="Gujja S."/>
            <person name="Hansen M."/>
            <person name="Howarth C."/>
            <person name="Imamovic A."/>
            <person name="Larimer J."/>
            <person name="McCowen C."/>
            <person name="Montmayeur A."/>
            <person name="Murphy C."/>
            <person name="Neiman D."/>
            <person name="Pearson M."/>
            <person name="Priest M."/>
            <person name="Roberts A."/>
            <person name="Saif S."/>
            <person name="Shea T."/>
            <person name="Sisk P."/>
            <person name="Sykes S."/>
            <person name="Wortman J."/>
            <person name="Nusbaum C."/>
            <person name="Birren B."/>
        </authorList>
    </citation>
    <scope>NUCLEOTIDE SEQUENCE [LARGE SCALE GENOMIC DNA]</scope>
    <source>
        <strain evidence="2 3">HuA4-10</strain>
    </source>
</reference>
<comment type="caution">
    <text evidence="2">The sequence shown here is derived from an EMBL/GenBank/DDBJ whole genome shotgun (WGS) entry which is preliminary data.</text>
</comment>
<dbReference type="PANTHER" id="PTHR21366:SF22">
    <property type="entry name" value="VOC DOMAIN-CONTAINING PROTEIN"/>
    <property type="match status" value="1"/>
</dbReference>
<dbReference type="Gene3D" id="3.10.180.10">
    <property type="entry name" value="2,3-Dihydroxybiphenyl 1,2-Dioxygenase, domain 1"/>
    <property type="match status" value="1"/>
</dbReference>
<gene>
    <name evidence="2" type="ORF">IGC_02496</name>
</gene>
<dbReference type="HOGENOM" id="CLU_046006_18_1_9"/>
<dbReference type="AlphaFoldDB" id="J8DUQ4"/>
<organism evidence="2 3">
    <name type="scientific">Bacillus cereus HuA4-10</name>
    <dbReference type="NCBI Taxonomy" id="1053206"/>
    <lineage>
        <taxon>Bacteria</taxon>
        <taxon>Bacillati</taxon>
        <taxon>Bacillota</taxon>
        <taxon>Bacilli</taxon>
        <taxon>Bacillales</taxon>
        <taxon>Bacillaceae</taxon>
        <taxon>Bacillus</taxon>
        <taxon>Bacillus cereus group</taxon>
    </lineage>
</organism>
<evidence type="ECO:0000313" key="3">
    <source>
        <dbReference type="Proteomes" id="UP000006977"/>
    </source>
</evidence>
<feature type="domain" description="VOC" evidence="1">
    <location>
        <begin position="5"/>
        <end position="126"/>
    </location>
</feature>
<protein>
    <recommendedName>
        <fullName evidence="1">VOC domain-containing protein</fullName>
    </recommendedName>
</protein>
<dbReference type="Proteomes" id="UP000006977">
    <property type="component" value="Unassembled WGS sequence"/>
</dbReference>
<dbReference type="InterPro" id="IPR029068">
    <property type="entry name" value="Glyas_Bleomycin-R_OHBP_Dase"/>
</dbReference>
<dbReference type="Pfam" id="PF12681">
    <property type="entry name" value="Glyoxalase_2"/>
    <property type="match status" value="1"/>
</dbReference>
<sequence length="128" mass="14821">MMNLKMKYIILYVEKFEECLRFYKDILQLPIKAEHGTYIEFNTGTTILAMNTREDVRELTGLPLTEGVLQSSHFELGFVVEHVQETIEQFREQGIKVLVEPMTKPWGQTIAYIADPDGNYIEICSSLE</sequence>
<dbReference type="PROSITE" id="PS51819">
    <property type="entry name" value="VOC"/>
    <property type="match status" value="1"/>
</dbReference>
<accession>J8DUQ4</accession>
<proteinExistence type="predicted"/>
<dbReference type="CDD" id="cd07264">
    <property type="entry name" value="VOC_like"/>
    <property type="match status" value="1"/>
</dbReference>
<name>J8DUQ4_BACCE</name>
<dbReference type="InterPro" id="IPR050383">
    <property type="entry name" value="GlyoxalaseI/FosfomycinResist"/>
</dbReference>
<dbReference type="InterPro" id="IPR037523">
    <property type="entry name" value="VOC_core"/>
</dbReference>
<dbReference type="InterPro" id="IPR025870">
    <property type="entry name" value="Glyoxalase-like_dom"/>
</dbReference>
<evidence type="ECO:0000259" key="1">
    <source>
        <dbReference type="PROSITE" id="PS51819"/>
    </source>
</evidence>
<dbReference type="PATRIC" id="fig|1053206.3.peg.2542"/>
<dbReference type="SUPFAM" id="SSF54593">
    <property type="entry name" value="Glyoxalase/Bleomycin resistance protein/Dihydroxybiphenyl dioxygenase"/>
    <property type="match status" value="1"/>
</dbReference>